<dbReference type="Pfam" id="PF14019">
    <property type="entry name" value="DUF4235"/>
    <property type="match status" value="1"/>
</dbReference>
<evidence type="ECO:0000313" key="1">
    <source>
        <dbReference type="EMBL" id="MBB3668104.1"/>
    </source>
</evidence>
<dbReference type="EMBL" id="JACIBT010000007">
    <property type="protein sequence ID" value="MBB3668116.1"/>
    <property type="molecule type" value="Genomic_DNA"/>
</dbReference>
<dbReference type="Proteomes" id="UP000547528">
    <property type="component" value="Unassembled WGS sequence"/>
</dbReference>
<dbReference type="RefSeq" id="WP_183358524.1">
    <property type="nucleotide sequence ID" value="NZ_BAABKR010000001.1"/>
</dbReference>
<name>A0A7W5U2U8_9MICC</name>
<reference evidence="2 3" key="1">
    <citation type="submission" date="2020-08" db="EMBL/GenBank/DDBJ databases">
        <title>Sequencing the genomes of 1000 actinobacteria strains.</title>
        <authorList>
            <person name="Klenk H.-P."/>
        </authorList>
    </citation>
    <scope>NUCLEOTIDE SEQUENCE [LARGE SCALE GENOMIC DNA]</scope>
    <source>
        <strain evidence="2 3">DSM 28238</strain>
    </source>
</reference>
<gene>
    <name evidence="1" type="ORF">FHX47_001733</name>
    <name evidence="2" type="ORF">FHX47_001745</name>
</gene>
<protein>
    <recommendedName>
        <fullName evidence="4">DUF4235 domain-containing protein</fullName>
    </recommendedName>
</protein>
<accession>A0A7W5U2U8</accession>
<dbReference type="AlphaFoldDB" id="A0A7W5U2U8"/>
<evidence type="ECO:0000313" key="2">
    <source>
        <dbReference type="EMBL" id="MBB3668116.1"/>
    </source>
</evidence>
<sequence length="90" mass="9457">MDKLIDKAVTMGVSMAGGMLATKVFEFGWKQVTGEEAPKHDEVDNVSIQKALVFAVSSAAISAAVQILSQRGAKTASAKIRGAYGKQSEV</sequence>
<organism evidence="2 3">
    <name type="scientific">Garicola koreensis</name>
    <dbReference type="NCBI Taxonomy" id="1262554"/>
    <lineage>
        <taxon>Bacteria</taxon>
        <taxon>Bacillati</taxon>
        <taxon>Actinomycetota</taxon>
        <taxon>Actinomycetes</taxon>
        <taxon>Micrococcales</taxon>
        <taxon>Micrococcaceae</taxon>
        <taxon>Garicola</taxon>
    </lineage>
</organism>
<evidence type="ECO:0008006" key="4">
    <source>
        <dbReference type="Google" id="ProtNLM"/>
    </source>
</evidence>
<comment type="caution">
    <text evidence="2">The sequence shown here is derived from an EMBL/GenBank/DDBJ whole genome shotgun (WGS) entry which is preliminary data.</text>
</comment>
<keyword evidence="3" id="KW-1185">Reference proteome</keyword>
<dbReference type="InterPro" id="IPR025329">
    <property type="entry name" value="DUF4235"/>
</dbReference>
<proteinExistence type="predicted"/>
<dbReference type="EMBL" id="JACIBT010000007">
    <property type="protein sequence ID" value="MBB3668104.1"/>
    <property type="molecule type" value="Genomic_DNA"/>
</dbReference>
<evidence type="ECO:0000313" key="3">
    <source>
        <dbReference type="Proteomes" id="UP000547528"/>
    </source>
</evidence>